<dbReference type="GeneID" id="20248470"/>
<feature type="region of interest" description="Disordered" evidence="3">
    <location>
        <begin position="508"/>
        <end position="564"/>
    </location>
</feature>
<dbReference type="InterPro" id="IPR031777">
    <property type="entry name" value="Sortilin_C"/>
</dbReference>
<reference evidence="6 7" key="1">
    <citation type="journal article" date="2013" name="Nature">
        <title>Insights into bilaterian evolution from three spiralian genomes.</title>
        <authorList>
            <person name="Simakov O."/>
            <person name="Marletaz F."/>
            <person name="Cho S.J."/>
            <person name="Edsinger-Gonzales E."/>
            <person name="Havlak P."/>
            <person name="Hellsten U."/>
            <person name="Kuo D.H."/>
            <person name="Larsson T."/>
            <person name="Lv J."/>
            <person name="Arendt D."/>
            <person name="Savage R."/>
            <person name="Osoegawa K."/>
            <person name="de Jong P."/>
            <person name="Grimwood J."/>
            <person name="Chapman J.A."/>
            <person name="Shapiro H."/>
            <person name="Aerts A."/>
            <person name="Otillar R.P."/>
            <person name="Terry A.Y."/>
            <person name="Boore J.L."/>
            <person name="Grigoriev I.V."/>
            <person name="Lindberg D.R."/>
            <person name="Seaver E.C."/>
            <person name="Weisblat D.A."/>
            <person name="Putnam N.H."/>
            <person name="Rokhsar D.S."/>
        </authorList>
    </citation>
    <scope>NUCLEOTIDE SEQUENCE [LARGE SCALE GENOMIC DNA]</scope>
</reference>
<proteinExistence type="predicted"/>
<evidence type="ECO:0000256" key="4">
    <source>
        <dbReference type="SAM" id="Phobius"/>
    </source>
</evidence>
<sequence length="564" mass="63117">MQISTDGGTSWAETVLPTLTGDRFYSVLDMSEELIFLHVDNPGDTGHGTLFTSAAEGLVYSESLERHLYPNYGHGVTDFYKVESIRGVYLASQIDSDDSIHSMITFNRGATWQKIKAPENSVCKSNSCYLQIHNKYSVARGIKAKLPLSIPDAKGLVLVHGHVADALQTTLPDVFLTSDGGYTWRKVLDGPHSYQIANSGGLIVAVSLSTNTPKIVKFSTDEGRCWHEYEYTDEDINLTGLLTEPGGKSMTCSIWGYHKQTHKWTVYVIDFKDVIAKECNSDDYVEWKAHESLRKKENSGVEGCLLGKKQSFKKLKPDSWCHNTYYYKPIENSKQCSCTREDYECEFAFKRPAGSDLCLVDPNFKSGELDVCEKGEIIKLITNGYRKIPGDVCVGGFQPKDEHVDMKAKCDSRIKEEVLKDEGKVDKHSQNKESEPTKHTAISGTHSTLVTVIVIIVLVSVVTIASFFLYKIYLLRKHKVVYRYSLLAQNQGENQDFDANLEGVLTNNSSLYNDDSDEEQDTAKSNGNPFENNYRSTGSSNVNVTNNIPPVKSYHDDSDDDLLN</sequence>
<evidence type="ECO:0000256" key="2">
    <source>
        <dbReference type="ARBA" id="ARBA00023180"/>
    </source>
</evidence>
<keyword evidence="4" id="KW-0472">Membrane</keyword>
<feature type="compositionally biased region" description="Low complexity" evidence="3">
    <location>
        <begin position="536"/>
        <end position="547"/>
    </location>
</feature>
<organism evidence="6 7">
    <name type="scientific">Lottia gigantea</name>
    <name type="common">Giant owl limpet</name>
    <dbReference type="NCBI Taxonomy" id="225164"/>
    <lineage>
        <taxon>Eukaryota</taxon>
        <taxon>Metazoa</taxon>
        <taxon>Spiralia</taxon>
        <taxon>Lophotrochozoa</taxon>
        <taxon>Mollusca</taxon>
        <taxon>Gastropoda</taxon>
        <taxon>Patellogastropoda</taxon>
        <taxon>Lottioidea</taxon>
        <taxon>Lottiidae</taxon>
        <taxon>Lottia</taxon>
    </lineage>
</organism>
<dbReference type="EMBL" id="KB201037">
    <property type="protein sequence ID" value="ESO99480.1"/>
    <property type="molecule type" value="Genomic_DNA"/>
</dbReference>
<dbReference type="GO" id="GO:0016050">
    <property type="term" value="P:vesicle organization"/>
    <property type="evidence" value="ECO:0007669"/>
    <property type="project" value="TreeGrafter"/>
</dbReference>
<feature type="compositionally biased region" description="Polar residues" evidence="3">
    <location>
        <begin position="523"/>
        <end position="535"/>
    </location>
</feature>
<dbReference type="RefSeq" id="XP_009049967.1">
    <property type="nucleotide sequence ID" value="XM_009051719.1"/>
</dbReference>
<evidence type="ECO:0000256" key="1">
    <source>
        <dbReference type="ARBA" id="ARBA00022737"/>
    </source>
</evidence>
<dbReference type="KEGG" id="lgi:LOTGIDRAFT_231095"/>
<gene>
    <name evidence="6" type="ORF">LOTGIDRAFT_231095</name>
</gene>
<accession>V4AWT0</accession>
<feature type="domain" description="VPS10" evidence="5">
    <location>
        <begin position="3"/>
        <end position="415"/>
    </location>
</feature>
<dbReference type="GO" id="GO:0005829">
    <property type="term" value="C:cytosol"/>
    <property type="evidence" value="ECO:0007669"/>
    <property type="project" value="GOC"/>
</dbReference>
<keyword evidence="1" id="KW-0677">Repeat</keyword>
<dbReference type="OrthoDB" id="443634at2759"/>
<dbReference type="Gene3D" id="3.30.60.270">
    <property type="match status" value="1"/>
</dbReference>
<dbReference type="Pfam" id="PF15902">
    <property type="entry name" value="Sortilin-Vps10"/>
    <property type="match status" value="1"/>
</dbReference>
<dbReference type="InterPro" id="IPR050310">
    <property type="entry name" value="VPS10-sortilin"/>
</dbReference>
<dbReference type="Pfam" id="PF15901">
    <property type="entry name" value="Sortilin_C"/>
    <property type="match status" value="1"/>
</dbReference>
<dbReference type="CTD" id="20248470"/>
<feature type="transmembrane region" description="Helical" evidence="4">
    <location>
        <begin position="449"/>
        <end position="470"/>
    </location>
</feature>
<dbReference type="SMART" id="SM00602">
    <property type="entry name" value="VPS10"/>
    <property type="match status" value="1"/>
</dbReference>
<keyword evidence="4" id="KW-0812">Transmembrane</keyword>
<dbReference type="OMA" id="ENCNLHI"/>
<dbReference type="AlphaFoldDB" id="V4AWT0"/>
<keyword evidence="4" id="KW-1133">Transmembrane helix</keyword>
<evidence type="ECO:0000259" key="5">
    <source>
        <dbReference type="SMART" id="SM00602"/>
    </source>
</evidence>
<dbReference type="GO" id="GO:0016020">
    <property type="term" value="C:membrane"/>
    <property type="evidence" value="ECO:0007669"/>
    <property type="project" value="InterPro"/>
</dbReference>
<evidence type="ECO:0000313" key="6">
    <source>
        <dbReference type="EMBL" id="ESO99480.1"/>
    </source>
</evidence>
<name>V4AWT0_LOTGI</name>
<dbReference type="PANTHER" id="PTHR12106:SF23">
    <property type="entry name" value="SORTILIN"/>
    <property type="match status" value="1"/>
</dbReference>
<dbReference type="InterPro" id="IPR006581">
    <property type="entry name" value="VPS10"/>
</dbReference>
<evidence type="ECO:0000256" key="3">
    <source>
        <dbReference type="SAM" id="MobiDB-lite"/>
    </source>
</evidence>
<dbReference type="STRING" id="225164.V4AWT0"/>
<dbReference type="HOGENOM" id="CLU_483393_0_0_1"/>
<protein>
    <recommendedName>
        <fullName evidence="5">VPS10 domain-containing protein</fullName>
    </recommendedName>
</protein>
<dbReference type="Proteomes" id="UP000030746">
    <property type="component" value="Unassembled WGS sequence"/>
</dbReference>
<dbReference type="PANTHER" id="PTHR12106">
    <property type="entry name" value="SORTILIN RELATED"/>
    <property type="match status" value="1"/>
</dbReference>
<dbReference type="GO" id="GO:0005794">
    <property type="term" value="C:Golgi apparatus"/>
    <property type="evidence" value="ECO:0007669"/>
    <property type="project" value="TreeGrafter"/>
</dbReference>
<dbReference type="Gene3D" id="2.10.70.80">
    <property type="match status" value="1"/>
</dbReference>
<feature type="compositionally biased region" description="Basic and acidic residues" evidence="3">
    <location>
        <begin position="421"/>
        <end position="438"/>
    </location>
</feature>
<keyword evidence="2" id="KW-0325">Glycoprotein</keyword>
<keyword evidence="7" id="KW-1185">Reference proteome</keyword>
<evidence type="ECO:0000313" key="7">
    <source>
        <dbReference type="Proteomes" id="UP000030746"/>
    </source>
</evidence>
<dbReference type="SUPFAM" id="SSF110296">
    <property type="entry name" value="Oligoxyloglucan reducing end-specific cellobiohydrolase"/>
    <property type="match status" value="1"/>
</dbReference>
<dbReference type="GO" id="GO:0006897">
    <property type="term" value="P:endocytosis"/>
    <property type="evidence" value="ECO:0007669"/>
    <property type="project" value="TreeGrafter"/>
</dbReference>
<feature type="region of interest" description="Disordered" evidence="3">
    <location>
        <begin position="421"/>
        <end position="440"/>
    </location>
</feature>
<dbReference type="InterPro" id="IPR031778">
    <property type="entry name" value="Sortilin_N"/>
</dbReference>
<dbReference type="GO" id="GO:0006895">
    <property type="term" value="P:Golgi to endosome transport"/>
    <property type="evidence" value="ECO:0007669"/>
    <property type="project" value="TreeGrafter"/>
</dbReference>